<dbReference type="EMBL" id="EQ962653">
    <property type="protein sequence ID" value="EED21016.1"/>
    <property type="molecule type" value="Genomic_DNA"/>
</dbReference>
<feature type="region of interest" description="Disordered" evidence="1">
    <location>
        <begin position="1"/>
        <end position="40"/>
    </location>
</feature>
<feature type="compositionally biased region" description="Low complexity" evidence="1">
    <location>
        <begin position="16"/>
        <end position="40"/>
    </location>
</feature>
<dbReference type="InParanoid" id="B8M174"/>
<dbReference type="InterPro" id="IPR027417">
    <property type="entry name" value="P-loop_NTPase"/>
</dbReference>
<accession>B8M174</accession>
<dbReference type="OrthoDB" id="2364732at2759"/>
<keyword evidence="3" id="KW-1185">Reference proteome</keyword>
<dbReference type="RefSeq" id="XP_002477979.1">
    <property type="nucleotide sequence ID" value="XM_002477934.1"/>
</dbReference>
<sequence>MADPLISNPSFPPPSSTISPSLRSPSSASFSSSSSSSRPFTSHSDYLPSDCEKHSCWNFSSAQRPLRIRVTMGPCSWKYCSCRQGTCVTVFPNEVQNCGCGHAMADHEDYGLVFPIAERTELVEEIFVCLIRFPIVRINGTPASGKTTLMKLMTKHLLKNKEDHKPIYVLIGWEYQRVKDASGWAKYLEEQTGINGFEWISHSGYLFLDEAQESYQDTELWAGLFKDLDTSSNCRILLFTSYGSPDSIYEGFDKPTFRKTPMTFDPAQQISLNPDYSVVPDYNPVGLLLGEGESMKLIGDFMKSRHSSVFTGSITEDFKHGVW</sequence>
<dbReference type="HOGENOM" id="CLU_861001_0_0_1"/>
<dbReference type="Proteomes" id="UP000001745">
    <property type="component" value="Unassembled WGS sequence"/>
</dbReference>
<dbReference type="PhylomeDB" id="B8M174"/>
<name>B8M174_TALSN</name>
<protein>
    <submittedName>
        <fullName evidence="2">Uncharacterized protein</fullName>
    </submittedName>
</protein>
<proteinExistence type="predicted"/>
<evidence type="ECO:0000256" key="1">
    <source>
        <dbReference type="SAM" id="MobiDB-lite"/>
    </source>
</evidence>
<reference evidence="3" key="1">
    <citation type="journal article" date="2015" name="Genome Announc.">
        <title>Genome sequence of the AIDS-associated pathogen Penicillium marneffei (ATCC18224) and its near taxonomic relative Talaromyces stipitatus (ATCC10500).</title>
        <authorList>
            <person name="Nierman W.C."/>
            <person name="Fedorova-Abrams N.D."/>
            <person name="Andrianopoulos A."/>
        </authorList>
    </citation>
    <scope>NUCLEOTIDE SEQUENCE [LARGE SCALE GENOMIC DNA]</scope>
    <source>
        <strain evidence="3">ATCC 10500 / CBS 375.48 / QM 6759 / NRRL 1006</strain>
    </source>
</reference>
<dbReference type="SUPFAM" id="SSF52540">
    <property type="entry name" value="P-loop containing nucleoside triphosphate hydrolases"/>
    <property type="match status" value="1"/>
</dbReference>
<evidence type="ECO:0000313" key="2">
    <source>
        <dbReference type="EMBL" id="EED21016.1"/>
    </source>
</evidence>
<gene>
    <name evidence="2" type="ORF">TSTA_082490</name>
</gene>
<evidence type="ECO:0000313" key="3">
    <source>
        <dbReference type="Proteomes" id="UP000001745"/>
    </source>
</evidence>
<organism evidence="2 3">
    <name type="scientific">Talaromyces stipitatus (strain ATCC 10500 / CBS 375.48 / QM 6759 / NRRL 1006)</name>
    <name type="common">Penicillium stipitatum</name>
    <dbReference type="NCBI Taxonomy" id="441959"/>
    <lineage>
        <taxon>Eukaryota</taxon>
        <taxon>Fungi</taxon>
        <taxon>Dikarya</taxon>
        <taxon>Ascomycota</taxon>
        <taxon>Pezizomycotina</taxon>
        <taxon>Eurotiomycetes</taxon>
        <taxon>Eurotiomycetidae</taxon>
        <taxon>Eurotiales</taxon>
        <taxon>Trichocomaceae</taxon>
        <taxon>Talaromyces</taxon>
        <taxon>Talaromyces sect. Talaromyces</taxon>
    </lineage>
</organism>
<dbReference type="AlphaFoldDB" id="B8M174"/>
<dbReference type="VEuPathDB" id="FungiDB:TSTA_082490"/>
<dbReference type="GeneID" id="8107707"/>
<dbReference type="STRING" id="441959.B8M174"/>